<evidence type="ECO:0000259" key="1">
    <source>
        <dbReference type="Pfam" id="PF00004"/>
    </source>
</evidence>
<dbReference type="Pfam" id="PF00004">
    <property type="entry name" value="AAA"/>
    <property type="match status" value="1"/>
</dbReference>
<organism evidence="3 4">
    <name type="scientific">Cudoniella acicularis</name>
    <dbReference type="NCBI Taxonomy" id="354080"/>
    <lineage>
        <taxon>Eukaryota</taxon>
        <taxon>Fungi</taxon>
        <taxon>Dikarya</taxon>
        <taxon>Ascomycota</taxon>
        <taxon>Pezizomycotina</taxon>
        <taxon>Leotiomycetes</taxon>
        <taxon>Helotiales</taxon>
        <taxon>Tricladiaceae</taxon>
        <taxon>Cudoniella</taxon>
    </lineage>
</organism>
<dbReference type="Proteomes" id="UP000566819">
    <property type="component" value="Unassembled WGS sequence"/>
</dbReference>
<dbReference type="InterPro" id="IPR003959">
    <property type="entry name" value="ATPase_AAA_core"/>
</dbReference>
<evidence type="ECO:0000313" key="3">
    <source>
        <dbReference type="EMBL" id="KAF4627813.1"/>
    </source>
</evidence>
<evidence type="ECO:0000313" key="4">
    <source>
        <dbReference type="Proteomes" id="UP000566819"/>
    </source>
</evidence>
<gene>
    <name evidence="3" type="ORF">G7Y89_g10339</name>
</gene>
<proteinExistence type="predicted"/>
<dbReference type="EMBL" id="JAAMPI010000906">
    <property type="protein sequence ID" value="KAF4627813.1"/>
    <property type="molecule type" value="Genomic_DNA"/>
</dbReference>
<dbReference type="GO" id="GO:0005524">
    <property type="term" value="F:ATP binding"/>
    <property type="evidence" value="ECO:0007669"/>
    <property type="project" value="InterPro"/>
</dbReference>
<dbReference type="AlphaFoldDB" id="A0A8H4RFA3"/>
<evidence type="ECO:0008006" key="5">
    <source>
        <dbReference type="Google" id="ProtNLM"/>
    </source>
</evidence>
<accession>A0A8H4RFA3</accession>
<dbReference type="PANTHER" id="PTHR46411">
    <property type="entry name" value="FAMILY ATPASE, PUTATIVE-RELATED"/>
    <property type="match status" value="1"/>
</dbReference>
<dbReference type="SUPFAM" id="SSF52540">
    <property type="entry name" value="P-loop containing nucleoside triphosphate hydrolases"/>
    <property type="match status" value="1"/>
</dbReference>
<dbReference type="Pfam" id="PF22942">
    <property type="entry name" value="DUF7025"/>
    <property type="match status" value="1"/>
</dbReference>
<dbReference type="Gene3D" id="3.40.50.300">
    <property type="entry name" value="P-loop containing nucleotide triphosphate hydrolases"/>
    <property type="match status" value="1"/>
</dbReference>
<dbReference type="PANTHER" id="PTHR46411:SF3">
    <property type="entry name" value="AAA+ ATPASE DOMAIN-CONTAINING PROTEIN"/>
    <property type="match status" value="1"/>
</dbReference>
<evidence type="ECO:0000259" key="2">
    <source>
        <dbReference type="Pfam" id="PF22942"/>
    </source>
</evidence>
<dbReference type="OrthoDB" id="10042665at2759"/>
<protein>
    <recommendedName>
        <fullName evidence="5">ATPase AAA-type core domain-containing protein</fullName>
    </recommendedName>
</protein>
<feature type="domain" description="DUF7025" evidence="2">
    <location>
        <begin position="143"/>
        <end position="239"/>
    </location>
</feature>
<keyword evidence="4" id="KW-1185">Reference proteome</keyword>
<reference evidence="3 4" key="1">
    <citation type="submission" date="2020-03" db="EMBL/GenBank/DDBJ databases">
        <title>Draft Genome Sequence of Cudoniella acicularis.</title>
        <authorList>
            <person name="Buettner E."/>
            <person name="Kellner H."/>
        </authorList>
    </citation>
    <scope>NUCLEOTIDE SEQUENCE [LARGE SCALE GENOMIC DNA]</scope>
    <source>
        <strain evidence="3 4">DSM 108380</strain>
    </source>
</reference>
<feature type="domain" description="ATPase AAA-type core" evidence="1">
    <location>
        <begin position="402"/>
        <end position="498"/>
    </location>
</feature>
<dbReference type="InterPro" id="IPR027417">
    <property type="entry name" value="P-loop_NTPase"/>
</dbReference>
<sequence length="630" mass="72103">MQIASAPAPAPAPKCACSHISAKSQTVQTAQPLTVDHLEQLISKLIDVKSKPPKPSKDAKPRDPQIARASKLEFKTVIEVWDKEESEYKTEEAPTPKANTLDKYVFILRTRVDKETKEPTFYVDVKSEELRDILRGVLKDRLLPLLEHGEITYDLLPMLFKPNTPVYTTCLGTKKPRYVTYDSAKEKTTRSKRKYLSIDCRFFDFDGKTFSKASIELVIPKFRGTKRINTLLAFPLKYHLDESQVKSDFVKCGRKFVRLIGTHYCHCQGEAFFIEDRDPVRVSVDSRVMVDADFFWKINPNYSRPRANLAGTRWGSPLGSDQVKCDDIKLSELKEDELLICSPTVPGFIEFAIADIEDIKWSPSPYACLSILEEQRDVIIALVEARLDPSIAFDDFVIGKGKGVGKTLIVEAVSERLKRPVYSISIRELPLEAAKLEYQLSRIFKTTNHWNAILLLDEADVFLERRSPENLARNSLVSMFLRKLEYYEGIMFLTTNRRYKPASLPTIRTIGLKDVIIVLPTVIVLESDNPDFKECLTTCLINKPARVIIVTDTDFKATETRLTMFLNDHVFLPRLFLDSVVPVFENLYVRLYGTKKAVRHDNFRKAFTNERFLFGLFGLLNPDDDNFITR</sequence>
<dbReference type="InterPro" id="IPR054289">
    <property type="entry name" value="DUF7025"/>
</dbReference>
<dbReference type="GO" id="GO:0016887">
    <property type="term" value="F:ATP hydrolysis activity"/>
    <property type="evidence" value="ECO:0007669"/>
    <property type="project" value="InterPro"/>
</dbReference>
<comment type="caution">
    <text evidence="3">The sequence shown here is derived from an EMBL/GenBank/DDBJ whole genome shotgun (WGS) entry which is preliminary data.</text>
</comment>
<name>A0A8H4RFA3_9HELO</name>